<comment type="similarity">
    <text evidence="2">Belongs to the GerABKC lipoprotein family.</text>
</comment>
<evidence type="ECO:0000256" key="1">
    <source>
        <dbReference type="ARBA" id="ARBA00004635"/>
    </source>
</evidence>
<evidence type="ECO:0000256" key="6">
    <source>
        <dbReference type="ARBA" id="ARBA00023139"/>
    </source>
</evidence>
<feature type="domain" description="Spore germination GerAC-like C-terminal" evidence="8">
    <location>
        <begin position="222"/>
        <end position="386"/>
    </location>
</feature>
<name>A0ABV5VY29_9BACL</name>
<keyword evidence="7" id="KW-0449">Lipoprotein</keyword>
<keyword evidence="6" id="KW-0564">Palmitate</keyword>
<dbReference type="Pfam" id="PF25198">
    <property type="entry name" value="Spore_GerAC_N"/>
    <property type="match status" value="1"/>
</dbReference>
<evidence type="ECO:0000313" key="11">
    <source>
        <dbReference type="Proteomes" id="UP001589619"/>
    </source>
</evidence>
<organism evidence="10 11">
    <name type="scientific">Paenibacillus hodogayensis</name>
    <dbReference type="NCBI Taxonomy" id="279208"/>
    <lineage>
        <taxon>Bacteria</taxon>
        <taxon>Bacillati</taxon>
        <taxon>Bacillota</taxon>
        <taxon>Bacilli</taxon>
        <taxon>Bacillales</taxon>
        <taxon>Paenibacillaceae</taxon>
        <taxon>Paenibacillus</taxon>
    </lineage>
</organism>
<evidence type="ECO:0000256" key="5">
    <source>
        <dbReference type="ARBA" id="ARBA00023136"/>
    </source>
</evidence>
<gene>
    <name evidence="10" type="ORF">ACFFNY_16145</name>
</gene>
<dbReference type="InterPro" id="IPR038501">
    <property type="entry name" value="Spore_GerAC_C_sf"/>
</dbReference>
<comment type="caution">
    <text evidence="10">The sequence shown here is derived from an EMBL/GenBank/DDBJ whole genome shotgun (WGS) entry which is preliminary data.</text>
</comment>
<keyword evidence="3" id="KW-0309">Germination</keyword>
<dbReference type="InterPro" id="IPR046953">
    <property type="entry name" value="Spore_GerAC-like_C"/>
</dbReference>
<dbReference type="Proteomes" id="UP001589619">
    <property type="component" value="Unassembled WGS sequence"/>
</dbReference>
<comment type="subcellular location">
    <subcellularLocation>
        <location evidence="1">Membrane</location>
        <topology evidence="1">Lipid-anchor</topology>
    </subcellularLocation>
</comment>
<evidence type="ECO:0000259" key="8">
    <source>
        <dbReference type="Pfam" id="PF05504"/>
    </source>
</evidence>
<dbReference type="Gene3D" id="6.20.190.10">
    <property type="entry name" value="Nutrient germinant receptor protein C, domain 1"/>
    <property type="match status" value="1"/>
</dbReference>
<keyword evidence="5" id="KW-0472">Membrane</keyword>
<evidence type="ECO:0000256" key="4">
    <source>
        <dbReference type="ARBA" id="ARBA00022729"/>
    </source>
</evidence>
<sequence>MLCRRGGFWTALLIVLLLTGCWSRRELNELGIVSGIAIDKADNQYHLSVQVVIPDQVIARTSKQETPVTMFKANAPTLFEAFRKLTETSSRKIYTAHTRVLVISEEVAREGIAKSIDILVRNPETRPDYFVLIAKNDSAESILKVLTSLEKVPGEALFNSLDTSSKVWAPTTTVTVDTLIDQLMTPGMSPVLPGISLLINESPDLQTKDMKKIDHPIKLSYTGMAVFRNDKLAGWMSKDEGKGYNYIRNKVKSTVGHMKCPDGKLISMEVIDSHSEVKSRLQAGKPIIEVHLKLNANIGEIECGINIHDPQEIERLETEGEQVVEELMRNSVEAMQHQYKVDVFGFSQTINNAYPKLWKELKPRWDEEFPKLKVDYKAELHIRNTGMIGNTIERRMKEK</sequence>
<evidence type="ECO:0000259" key="9">
    <source>
        <dbReference type="Pfam" id="PF25198"/>
    </source>
</evidence>
<evidence type="ECO:0000256" key="2">
    <source>
        <dbReference type="ARBA" id="ARBA00007886"/>
    </source>
</evidence>
<keyword evidence="11" id="KW-1185">Reference proteome</keyword>
<accession>A0ABV5VY29</accession>
<proteinExistence type="inferred from homology"/>
<dbReference type="EMBL" id="JBHMAG010000012">
    <property type="protein sequence ID" value="MFB9753097.1"/>
    <property type="molecule type" value="Genomic_DNA"/>
</dbReference>
<dbReference type="PANTHER" id="PTHR35789">
    <property type="entry name" value="SPORE GERMINATION PROTEIN B3"/>
    <property type="match status" value="1"/>
</dbReference>
<evidence type="ECO:0000313" key="10">
    <source>
        <dbReference type="EMBL" id="MFB9753097.1"/>
    </source>
</evidence>
<dbReference type="RefSeq" id="WP_344902373.1">
    <property type="nucleotide sequence ID" value="NZ_BAAAYO010000001.1"/>
</dbReference>
<dbReference type="PANTHER" id="PTHR35789:SF1">
    <property type="entry name" value="SPORE GERMINATION PROTEIN B3"/>
    <property type="match status" value="1"/>
</dbReference>
<dbReference type="PROSITE" id="PS51257">
    <property type="entry name" value="PROKAR_LIPOPROTEIN"/>
    <property type="match status" value="1"/>
</dbReference>
<keyword evidence="4" id="KW-0732">Signal</keyword>
<evidence type="ECO:0000256" key="7">
    <source>
        <dbReference type="ARBA" id="ARBA00023288"/>
    </source>
</evidence>
<dbReference type="InterPro" id="IPR057336">
    <property type="entry name" value="GerAC_N"/>
</dbReference>
<reference evidence="10 11" key="1">
    <citation type="submission" date="2024-09" db="EMBL/GenBank/DDBJ databases">
        <authorList>
            <person name="Sun Q."/>
            <person name="Mori K."/>
        </authorList>
    </citation>
    <scope>NUCLEOTIDE SEQUENCE [LARGE SCALE GENOMIC DNA]</scope>
    <source>
        <strain evidence="10 11">JCM 12520</strain>
    </source>
</reference>
<dbReference type="NCBIfam" id="TIGR02887">
    <property type="entry name" value="spore_ger_x_C"/>
    <property type="match status" value="1"/>
</dbReference>
<protein>
    <submittedName>
        <fullName evidence="10">Ger(X)C family spore germination protein</fullName>
    </submittedName>
</protein>
<dbReference type="Pfam" id="PF05504">
    <property type="entry name" value="Spore_GerAC"/>
    <property type="match status" value="1"/>
</dbReference>
<dbReference type="InterPro" id="IPR008844">
    <property type="entry name" value="Spore_GerAC-like"/>
</dbReference>
<feature type="domain" description="Spore germination protein N-terminal" evidence="9">
    <location>
        <begin position="24"/>
        <end position="196"/>
    </location>
</feature>
<evidence type="ECO:0000256" key="3">
    <source>
        <dbReference type="ARBA" id="ARBA00022544"/>
    </source>
</evidence>
<dbReference type="Gene3D" id="3.30.300.210">
    <property type="entry name" value="Nutrient germinant receptor protein C, domain 3"/>
    <property type="match status" value="1"/>
</dbReference>